<dbReference type="GO" id="GO:0045900">
    <property type="term" value="P:negative regulation of translational elongation"/>
    <property type="evidence" value="ECO:0007669"/>
    <property type="project" value="TreeGrafter"/>
</dbReference>
<evidence type="ECO:0000256" key="2">
    <source>
        <dbReference type="SAM" id="Coils"/>
    </source>
</evidence>
<feature type="coiled-coil region" evidence="2">
    <location>
        <begin position="75"/>
        <end position="102"/>
    </location>
</feature>
<dbReference type="GO" id="GO:0043024">
    <property type="term" value="F:ribosomal small subunit binding"/>
    <property type="evidence" value="ECO:0007669"/>
    <property type="project" value="TreeGrafter"/>
</dbReference>
<proteinExistence type="predicted"/>
<accession>A0A1F6LHD7</accession>
<dbReference type="Gene3D" id="3.30.160.100">
    <property type="entry name" value="Ribosome hibernation promotion factor-like"/>
    <property type="match status" value="1"/>
</dbReference>
<dbReference type="Pfam" id="PF02482">
    <property type="entry name" value="Ribosomal_S30AE"/>
    <property type="match status" value="1"/>
</dbReference>
<evidence type="ECO:0000256" key="1">
    <source>
        <dbReference type="ARBA" id="ARBA00022845"/>
    </source>
</evidence>
<name>A0A1F6LHD7_9BACT</name>
<gene>
    <name evidence="3" type="ORF">A2725_03695</name>
</gene>
<protein>
    <submittedName>
        <fullName evidence="3">Ribosomal subunit interface protein</fullName>
    </submittedName>
</protein>
<dbReference type="EMBL" id="MFPS01000008">
    <property type="protein sequence ID" value="OGH58827.1"/>
    <property type="molecule type" value="Genomic_DNA"/>
</dbReference>
<dbReference type="PANTHER" id="PTHR33231:SF1">
    <property type="entry name" value="30S RIBOSOMAL PROTEIN"/>
    <property type="match status" value="1"/>
</dbReference>
<evidence type="ECO:0000313" key="4">
    <source>
        <dbReference type="Proteomes" id="UP000177067"/>
    </source>
</evidence>
<dbReference type="AlphaFoldDB" id="A0A1F6LHD7"/>
<dbReference type="NCBIfam" id="TIGR00741">
    <property type="entry name" value="yfiA"/>
    <property type="match status" value="1"/>
</dbReference>
<dbReference type="CDD" id="cd00552">
    <property type="entry name" value="RaiA"/>
    <property type="match status" value="1"/>
</dbReference>
<sequence>MSIKGTGIELTEAIKQYVEEKFGDLDKFFDNIQKIEVDVGLRSQHHNKGNIFYAEVNVHVPGRSIRVVKETEDLYKAIDKVRDHLKSELKEFKDKLNRVDKQELRDTKEYDIEN</sequence>
<dbReference type="SUPFAM" id="SSF69754">
    <property type="entry name" value="Ribosome binding protein Y (YfiA homologue)"/>
    <property type="match status" value="1"/>
</dbReference>
<organism evidence="3 4">
    <name type="scientific">Candidatus Magasanikbacteria bacterium RIFCSPHIGHO2_01_FULL_33_34</name>
    <dbReference type="NCBI Taxonomy" id="1798671"/>
    <lineage>
        <taxon>Bacteria</taxon>
        <taxon>Candidatus Magasanikiibacteriota</taxon>
    </lineage>
</organism>
<dbReference type="InterPro" id="IPR036567">
    <property type="entry name" value="RHF-like"/>
</dbReference>
<keyword evidence="1" id="KW-0810">Translation regulation</keyword>
<dbReference type="GO" id="GO:0022627">
    <property type="term" value="C:cytosolic small ribosomal subunit"/>
    <property type="evidence" value="ECO:0007669"/>
    <property type="project" value="TreeGrafter"/>
</dbReference>
<evidence type="ECO:0000313" key="3">
    <source>
        <dbReference type="EMBL" id="OGH58827.1"/>
    </source>
</evidence>
<comment type="caution">
    <text evidence="3">The sequence shown here is derived from an EMBL/GenBank/DDBJ whole genome shotgun (WGS) entry which is preliminary data.</text>
</comment>
<dbReference type="InterPro" id="IPR003489">
    <property type="entry name" value="RHF/RaiA"/>
</dbReference>
<keyword evidence="2" id="KW-0175">Coiled coil</keyword>
<dbReference type="InterPro" id="IPR050574">
    <property type="entry name" value="HPF/YfiA_ribosome-assoc"/>
</dbReference>
<dbReference type="Proteomes" id="UP000177067">
    <property type="component" value="Unassembled WGS sequence"/>
</dbReference>
<dbReference type="PANTHER" id="PTHR33231">
    <property type="entry name" value="30S RIBOSOMAL PROTEIN"/>
    <property type="match status" value="1"/>
</dbReference>
<reference evidence="3 4" key="1">
    <citation type="journal article" date="2016" name="Nat. Commun.">
        <title>Thousands of microbial genomes shed light on interconnected biogeochemical processes in an aquifer system.</title>
        <authorList>
            <person name="Anantharaman K."/>
            <person name="Brown C.T."/>
            <person name="Hug L.A."/>
            <person name="Sharon I."/>
            <person name="Castelle C.J."/>
            <person name="Probst A.J."/>
            <person name="Thomas B.C."/>
            <person name="Singh A."/>
            <person name="Wilkins M.J."/>
            <person name="Karaoz U."/>
            <person name="Brodie E.L."/>
            <person name="Williams K.H."/>
            <person name="Hubbard S.S."/>
            <person name="Banfield J.F."/>
        </authorList>
    </citation>
    <scope>NUCLEOTIDE SEQUENCE [LARGE SCALE GENOMIC DNA]</scope>
</reference>